<reference evidence="2 3" key="1">
    <citation type="journal article" date="2019" name="ACS Chem. Biol.">
        <title>Identification and Mobilization of a Cryptic Antibiotic Biosynthesis Gene Locus from a Human-Pathogenic Nocardia Isolate.</title>
        <authorList>
            <person name="Herisse M."/>
            <person name="Ishida K."/>
            <person name="Porter J.L."/>
            <person name="Howden B."/>
            <person name="Hertweck C."/>
            <person name="Stinear T.P."/>
            <person name="Pidot S.J."/>
        </authorList>
    </citation>
    <scope>NUCLEOTIDE SEQUENCE [LARGE SCALE GENOMIC DNA]</scope>
    <source>
        <strain evidence="2 3">AUSMDU00024985</strain>
    </source>
</reference>
<sequence>MGSPAHLSALDPASAARIDIADQIRPLVRQRRESRPGHVHALLGDVLGGHQQVVGENLSGGHPVDGAAQRSGRAIPRPRGRQLPGHPGIDHNDDFGSAAIDFGTPRGRGPAGVVQLRQRPGELGDEVVTRPVADLQPQRGR</sequence>
<dbReference type="Proteomes" id="UP000501705">
    <property type="component" value="Chromosome"/>
</dbReference>
<name>A0A6G9XMD8_NOCBR</name>
<evidence type="ECO:0000313" key="2">
    <source>
        <dbReference type="EMBL" id="QIS02101.1"/>
    </source>
</evidence>
<protein>
    <submittedName>
        <fullName evidence="2">Uncharacterized protein</fullName>
    </submittedName>
</protein>
<proteinExistence type="predicted"/>
<evidence type="ECO:0000256" key="1">
    <source>
        <dbReference type="SAM" id="MobiDB-lite"/>
    </source>
</evidence>
<dbReference type="RefSeq" id="WP_167461204.1">
    <property type="nucleotide sequence ID" value="NZ_CP046171.1"/>
</dbReference>
<evidence type="ECO:0000313" key="3">
    <source>
        <dbReference type="Proteomes" id="UP000501705"/>
    </source>
</evidence>
<feature type="region of interest" description="Disordered" evidence="1">
    <location>
        <begin position="53"/>
        <end position="141"/>
    </location>
</feature>
<organism evidence="2 3">
    <name type="scientific">Nocardia brasiliensis</name>
    <dbReference type="NCBI Taxonomy" id="37326"/>
    <lineage>
        <taxon>Bacteria</taxon>
        <taxon>Bacillati</taxon>
        <taxon>Actinomycetota</taxon>
        <taxon>Actinomycetes</taxon>
        <taxon>Mycobacteriales</taxon>
        <taxon>Nocardiaceae</taxon>
        <taxon>Nocardia</taxon>
    </lineage>
</organism>
<dbReference type="EMBL" id="CP046171">
    <property type="protein sequence ID" value="QIS02101.1"/>
    <property type="molecule type" value="Genomic_DNA"/>
</dbReference>
<gene>
    <name evidence="2" type="ORF">F5X71_07005</name>
</gene>
<accession>A0A6G9XMD8</accession>
<dbReference type="AlphaFoldDB" id="A0A6G9XMD8"/>